<feature type="transmembrane region" description="Helical" evidence="1">
    <location>
        <begin position="12"/>
        <end position="36"/>
    </location>
</feature>
<reference evidence="2 3" key="1">
    <citation type="submission" date="2021-01" db="EMBL/GenBank/DDBJ databases">
        <title>Sequencing the genomes of 1000 actinobacteria strains.</title>
        <authorList>
            <person name="Klenk H.-P."/>
        </authorList>
    </citation>
    <scope>NUCLEOTIDE SEQUENCE [LARGE SCALE GENOMIC DNA]</scope>
    <source>
        <strain evidence="2 3">DSM 13657</strain>
    </source>
</reference>
<gene>
    <name evidence="2" type="ORF">JOE56_000576</name>
</gene>
<organism evidence="2 3">
    <name type="scientific">Brevibacterium paucivorans</name>
    <dbReference type="NCBI Taxonomy" id="170994"/>
    <lineage>
        <taxon>Bacteria</taxon>
        <taxon>Bacillati</taxon>
        <taxon>Actinomycetota</taxon>
        <taxon>Actinomycetes</taxon>
        <taxon>Micrococcales</taxon>
        <taxon>Brevibacteriaceae</taxon>
        <taxon>Brevibacterium</taxon>
    </lineage>
</organism>
<sequence length="149" mass="16784">MLVDKLHPLLQAHPALLVGAVVGILLGLLVLTWPLVSRFLRSGKKDLEVPTHVRTKYESQLAELEEQFASQDLSGRLVAQKLGELVRQFAFDAWGYKIDHMTLAELRRMGLRPVAHTVEHLYLAEFATEEATEVAPLFAEVRKLVGMWS</sequence>
<keyword evidence="1" id="KW-0812">Transmembrane</keyword>
<evidence type="ECO:0008006" key="4">
    <source>
        <dbReference type="Google" id="ProtNLM"/>
    </source>
</evidence>
<name>A0ABS2SI04_9MICO</name>
<evidence type="ECO:0000256" key="1">
    <source>
        <dbReference type="SAM" id="Phobius"/>
    </source>
</evidence>
<proteinExistence type="predicted"/>
<accession>A0ABS2SI04</accession>
<comment type="caution">
    <text evidence="2">The sequence shown here is derived from an EMBL/GenBank/DDBJ whole genome shotgun (WGS) entry which is preliminary data.</text>
</comment>
<dbReference type="Proteomes" id="UP000809290">
    <property type="component" value="Unassembled WGS sequence"/>
</dbReference>
<dbReference type="RefSeq" id="WP_204514748.1">
    <property type="nucleotide sequence ID" value="NZ_JAFBCP010000001.1"/>
</dbReference>
<dbReference type="EMBL" id="JAFBCP010000001">
    <property type="protein sequence ID" value="MBM7815882.1"/>
    <property type="molecule type" value="Genomic_DNA"/>
</dbReference>
<keyword evidence="1" id="KW-1133">Transmembrane helix</keyword>
<evidence type="ECO:0000313" key="3">
    <source>
        <dbReference type="Proteomes" id="UP000809290"/>
    </source>
</evidence>
<keyword evidence="1" id="KW-0472">Membrane</keyword>
<evidence type="ECO:0000313" key="2">
    <source>
        <dbReference type="EMBL" id="MBM7815882.1"/>
    </source>
</evidence>
<keyword evidence="3" id="KW-1185">Reference proteome</keyword>
<protein>
    <recommendedName>
        <fullName evidence="4">DUF4129 domain-containing protein</fullName>
    </recommendedName>
</protein>